<keyword evidence="4" id="KW-1185">Reference proteome</keyword>
<sequence>MIIKTTIVFTLCLISATSFARGGGFSSGHSSYHSSGTGEHYVSGYTRSNGTYVAGHHQTNPNQTKYDNWSSKGNVNPYTGKEGTIDPSR</sequence>
<dbReference type="Proteomes" id="UP000054925">
    <property type="component" value="Unassembled WGS sequence"/>
</dbReference>
<feature type="compositionally biased region" description="Polar residues" evidence="1">
    <location>
        <begin position="49"/>
        <end position="77"/>
    </location>
</feature>
<evidence type="ECO:0000256" key="1">
    <source>
        <dbReference type="SAM" id="MobiDB-lite"/>
    </source>
</evidence>
<dbReference type="EMBL" id="FCOL02000187">
    <property type="protein sequence ID" value="SAL85692.1"/>
    <property type="molecule type" value="Genomic_DNA"/>
</dbReference>
<name>A0A158KX25_9BURK</name>
<feature type="chain" id="PRO_5011113090" description="Lipoprotein" evidence="2">
    <location>
        <begin position="21"/>
        <end position="89"/>
    </location>
</feature>
<evidence type="ECO:0000313" key="4">
    <source>
        <dbReference type="Proteomes" id="UP000054925"/>
    </source>
</evidence>
<comment type="caution">
    <text evidence="3">The sequence shown here is derived from an EMBL/GenBank/DDBJ whole genome shotgun (WGS) entry which is preliminary data.</text>
</comment>
<protein>
    <recommendedName>
        <fullName evidence="5">Lipoprotein</fullName>
    </recommendedName>
</protein>
<proteinExistence type="predicted"/>
<dbReference type="AlphaFoldDB" id="A0A158KX25"/>
<organism evidence="3 4">
    <name type="scientific">Caballeronia terrestris</name>
    <dbReference type="NCBI Taxonomy" id="1226301"/>
    <lineage>
        <taxon>Bacteria</taxon>
        <taxon>Pseudomonadati</taxon>
        <taxon>Pseudomonadota</taxon>
        <taxon>Betaproteobacteria</taxon>
        <taxon>Burkholderiales</taxon>
        <taxon>Burkholderiaceae</taxon>
        <taxon>Caballeronia</taxon>
    </lineage>
</organism>
<feature type="region of interest" description="Disordered" evidence="1">
    <location>
        <begin position="49"/>
        <end position="89"/>
    </location>
</feature>
<accession>A0A158KX25</accession>
<feature type="signal peptide" evidence="2">
    <location>
        <begin position="1"/>
        <end position="20"/>
    </location>
</feature>
<evidence type="ECO:0000256" key="2">
    <source>
        <dbReference type="SAM" id="SignalP"/>
    </source>
</evidence>
<evidence type="ECO:0000313" key="3">
    <source>
        <dbReference type="EMBL" id="SAL85692.1"/>
    </source>
</evidence>
<keyword evidence="2" id="KW-0732">Signal</keyword>
<evidence type="ECO:0008006" key="5">
    <source>
        <dbReference type="Google" id="ProtNLM"/>
    </source>
</evidence>
<gene>
    <name evidence="3" type="ORF">AWB67_07010</name>
</gene>
<reference evidence="3" key="1">
    <citation type="submission" date="2016-01" db="EMBL/GenBank/DDBJ databases">
        <authorList>
            <person name="Peeters C."/>
        </authorList>
    </citation>
    <scope>NUCLEOTIDE SEQUENCE [LARGE SCALE GENOMIC DNA]</scope>
    <source>
        <strain evidence="3">LMG 22937</strain>
    </source>
</reference>